<keyword evidence="5" id="KW-1185">Reference proteome</keyword>
<accession>A0A8B8ZI95</accession>
<name>A0A8B8ZI95_PHODC</name>
<dbReference type="InterPro" id="IPR018117">
    <property type="entry name" value="C5_DNA_meth_AS"/>
</dbReference>
<evidence type="ECO:0000256" key="3">
    <source>
        <dbReference type="ARBA" id="ARBA00022691"/>
    </source>
</evidence>
<dbReference type="GO" id="GO:0032259">
    <property type="term" value="P:methylation"/>
    <property type="evidence" value="ECO:0007669"/>
    <property type="project" value="UniProtKB-KW"/>
</dbReference>
<dbReference type="InterPro" id="IPR029063">
    <property type="entry name" value="SAM-dependent_MTases_sf"/>
</dbReference>
<keyword evidence="2" id="KW-0808">Transferase</keyword>
<evidence type="ECO:0000313" key="6">
    <source>
        <dbReference type="RefSeq" id="XP_038973881.1"/>
    </source>
</evidence>
<gene>
    <name evidence="6" type="primary">LOC120105463</name>
</gene>
<evidence type="ECO:0000313" key="5">
    <source>
        <dbReference type="Proteomes" id="UP000228380"/>
    </source>
</evidence>
<dbReference type="PROSITE" id="PS00094">
    <property type="entry name" value="C5_MTASE_1"/>
    <property type="match status" value="1"/>
</dbReference>
<feature type="compositionally biased region" description="Basic and acidic residues" evidence="4">
    <location>
        <begin position="141"/>
        <end position="150"/>
    </location>
</feature>
<reference evidence="6" key="1">
    <citation type="submission" date="2025-08" db="UniProtKB">
        <authorList>
            <consortium name="RefSeq"/>
        </authorList>
    </citation>
    <scope>IDENTIFICATION</scope>
    <source>
        <tissue evidence="6">Young leaves</tissue>
    </source>
</reference>
<dbReference type="Proteomes" id="UP000228380">
    <property type="component" value="Unplaced"/>
</dbReference>
<dbReference type="PANTHER" id="PTHR23068:SF25">
    <property type="entry name" value="DNA (CYTOSINE-5)-METHYLTRANSFERASE DRM2"/>
    <property type="match status" value="1"/>
</dbReference>
<evidence type="ECO:0000256" key="2">
    <source>
        <dbReference type="ARBA" id="ARBA00022679"/>
    </source>
</evidence>
<dbReference type="PANTHER" id="PTHR23068">
    <property type="entry name" value="DNA CYTOSINE-5- -METHYLTRANSFERASE 3-RELATED"/>
    <property type="match status" value="1"/>
</dbReference>
<organism evidence="5 6">
    <name type="scientific">Phoenix dactylifera</name>
    <name type="common">Date palm</name>
    <dbReference type="NCBI Taxonomy" id="42345"/>
    <lineage>
        <taxon>Eukaryota</taxon>
        <taxon>Viridiplantae</taxon>
        <taxon>Streptophyta</taxon>
        <taxon>Embryophyta</taxon>
        <taxon>Tracheophyta</taxon>
        <taxon>Spermatophyta</taxon>
        <taxon>Magnoliopsida</taxon>
        <taxon>Liliopsida</taxon>
        <taxon>Arecaceae</taxon>
        <taxon>Coryphoideae</taxon>
        <taxon>Phoeniceae</taxon>
        <taxon>Phoenix</taxon>
    </lineage>
</organism>
<dbReference type="AlphaFoldDB" id="A0A8B8ZI95"/>
<dbReference type="RefSeq" id="XP_038973881.1">
    <property type="nucleotide sequence ID" value="XM_039117953.1"/>
</dbReference>
<sequence length="211" mass="21395">MGGEEDGGARCSGDGGGWRSGGEGRAEASAAVMVKAEGGGRSRGSAAVEVSSDGGRRTAWRRTMGRQTAAEDGSADVGNGTVVEAEAACGQGKRARRRVRRGTQGGAAPADAAETSAATGGGSGLGGAAGTKRQSGGGATAEERRLPRLGEDEEMINTFGGFDLVIGGSPCNNLSGSNRYSRDGLEGKHSSLVYDYFRILDLVKCIMGKNF</sequence>
<evidence type="ECO:0000256" key="1">
    <source>
        <dbReference type="ARBA" id="ARBA00022603"/>
    </source>
</evidence>
<dbReference type="OrthoDB" id="641149at2759"/>
<dbReference type="KEGG" id="pda:120105463"/>
<protein>
    <submittedName>
        <fullName evidence="6">Alanine and glycine-rich protein-like</fullName>
    </submittedName>
</protein>
<feature type="compositionally biased region" description="Low complexity" evidence="4">
    <location>
        <begin position="106"/>
        <end position="118"/>
    </location>
</feature>
<dbReference type="InterPro" id="IPR050390">
    <property type="entry name" value="C5-Methyltransferase"/>
</dbReference>
<dbReference type="GO" id="GO:0005634">
    <property type="term" value="C:nucleus"/>
    <property type="evidence" value="ECO:0007669"/>
    <property type="project" value="TreeGrafter"/>
</dbReference>
<dbReference type="SUPFAM" id="SSF53335">
    <property type="entry name" value="S-adenosyl-L-methionine-dependent methyltransferases"/>
    <property type="match status" value="1"/>
</dbReference>
<keyword evidence="1" id="KW-0489">Methyltransferase</keyword>
<keyword evidence="3" id="KW-0949">S-adenosyl-L-methionine</keyword>
<feature type="compositionally biased region" description="Gly residues" evidence="4">
    <location>
        <begin position="119"/>
        <end position="139"/>
    </location>
</feature>
<feature type="region of interest" description="Disordered" evidence="4">
    <location>
        <begin position="1"/>
        <end position="151"/>
    </location>
</feature>
<dbReference type="GeneID" id="120105463"/>
<dbReference type="Gene3D" id="3.40.50.150">
    <property type="entry name" value="Vaccinia Virus protein VP39"/>
    <property type="match status" value="1"/>
</dbReference>
<feature type="compositionally biased region" description="Gly residues" evidence="4">
    <location>
        <begin position="13"/>
        <end position="23"/>
    </location>
</feature>
<evidence type="ECO:0000256" key="4">
    <source>
        <dbReference type="SAM" id="MobiDB-lite"/>
    </source>
</evidence>
<dbReference type="GO" id="GO:0003886">
    <property type="term" value="F:DNA (cytosine-5-)-methyltransferase activity"/>
    <property type="evidence" value="ECO:0007669"/>
    <property type="project" value="TreeGrafter"/>
</dbReference>
<proteinExistence type="predicted"/>